<evidence type="ECO:0000313" key="1">
    <source>
        <dbReference type="EMBL" id="KAJ0404477.1"/>
    </source>
</evidence>
<proteinExistence type="predicted"/>
<keyword evidence="2" id="KW-1185">Reference proteome</keyword>
<dbReference type="Proteomes" id="UP001209570">
    <property type="component" value="Unassembled WGS sequence"/>
</dbReference>
<name>A0AAD5QCG1_PYTIN</name>
<evidence type="ECO:0000313" key="2">
    <source>
        <dbReference type="Proteomes" id="UP001209570"/>
    </source>
</evidence>
<dbReference type="AlphaFoldDB" id="A0AAD5QCG1"/>
<accession>A0AAD5QCG1</accession>
<gene>
    <name evidence="1" type="ORF">P43SY_008797</name>
</gene>
<sequence length="166" mass="17871">MSSDGPSSPTHCRPQHLDRERLRRLLSSAEFASVGYHEAVVVVAGERGAGAFQLLAVGTDAILLLPLGSSSGAGSFTKACAITRLPIAKLSAVDRVSPAKAKLQGVMIYPTSELFRLEVAAGESPKVFHVATFERESRAFFFVARAFSLEFQVRHELLRRAAGDLS</sequence>
<protein>
    <submittedName>
        <fullName evidence="1">Uncharacterized protein</fullName>
    </submittedName>
</protein>
<dbReference type="EMBL" id="JAKCXM010000062">
    <property type="protein sequence ID" value="KAJ0404477.1"/>
    <property type="molecule type" value="Genomic_DNA"/>
</dbReference>
<comment type="caution">
    <text evidence="1">The sequence shown here is derived from an EMBL/GenBank/DDBJ whole genome shotgun (WGS) entry which is preliminary data.</text>
</comment>
<organism evidence="1 2">
    <name type="scientific">Pythium insidiosum</name>
    <name type="common">Pythiosis disease agent</name>
    <dbReference type="NCBI Taxonomy" id="114742"/>
    <lineage>
        <taxon>Eukaryota</taxon>
        <taxon>Sar</taxon>
        <taxon>Stramenopiles</taxon>
        <taxon>Oomycota</taxon>
        <taxon>Peronosporomycetes</taxon>
        <taxon>Pythiales</taxon>
        <taxon>Pythiaceae</taxon>
        <taxon>Pythium</taxon>
    </lineage>
</organism>
<reference evidence="1" key="1">
    <citation type="submission" date="2021-12" db="EMBL/GenBank/DDBJ databases">
        <title>Prjna785345.</title>
        <authorList>
            <person name="Rujirawat T."/>
            <person name="Krajaejun T."/>
        </authorList>
    </citation>
    <scope>NUCLEOTIDE SEQUENCE</scope>
    <source>
        <strain evidence="1">Pi057C3</strain>
    </source>
</reference>